<evidence type="ECO:0000313" key="2">
    <source>
        <dbReference type="EMBL" id="KAF3339969.1"/>
    </source>
</evidence>
<evidence type="ECO:0000256" key="1">
    <source>
        <dbReference type="SAM" id="MobiDB-lite"/>
    </source>
</evidence>
<keyword evidence="3" id="KW-1185">Reference proteome</keyword>
<sequence length="442" mass="49507">MDGFLPPPRSDIVSALQTRYGGTAQNWNPAEVQGGYLIKSPDWLAPDAIEGDGPFWESSFHLLPLPWQTQNRADPLPTLQTVDIIIHRFPLDFWHPCYFRQAVAAMGILTGISEQSLRGTVKSAVKLRILCADLNLIPPLIYLGHADHWSECRVELADITTPQGGNPPSPPMSPPPHDPAVRPDRHNRNTTLHLPYLPPWRRRELTPHLTPMDQHRRTAPAAFSARKLHRFTNSYEEPGPFMHTPPRTVEHHSPWTDGQDNQSPSLWHCQRNIQNAVPLYRKGTNFIPKGNTGPDPAKNRETLSPLEPSTITNVSKETCPYTGINIVDTRNPIEPCTNPKINPTLGFRNFPSKTPPTPKTSSPSRFINTPLTHPISTTLTLSPPSHQHNWKARADVVNLLKNIKKDLTILVVSHDLKQLASLVDKSWEMEMGGVLKEAPVPL</sequence>
<feature type="region of interest" description="Disordered" evidence="1">
    <location>
        <begin position="344"/>
        <end position="365"/>
    </location>
</feature>
<reference evidence="2" key="1">
    <citation type="submission" date="2020-01" db="EMBL/GenBank/DDBJ databases">
        <title>Genome sequence of Kobresia littledalei, the first chromosome-level genome in the family Cyperaceae.</title>
        <authorList>
            <person name="Qu G."/>
        </authorList>
    </citation>
    <scope>NUCLEOTIDE SEQUENCE</scope>
    <source>
        <strain evidence="2">C.B.Clarke</strain>
        <tissue evidence="2">Leaf</tissue>
    </source>
</reference>
<comment type="caution">
    <text evidence="2">The sequence shown here is derived from an EMBL/GenBank/DDBJ whole genome shotgun (WGS) entry which is preliminary data.</text>
</comment>
<protein>
    <submittedName>
        <fullName evidence="2">ABC transporter I family member 11</fullName>
    </submittedName>
</protein>
<evidence type="ECO:0000313" key="3">
    <source>
        <dbReference type="Proteomes" id="UP000623129"/>
    </source>
</evidence>
<gene>
    <name evidence="2" type="ORF">FCM35_KLT15740</name>
</gene>
<feature type="compositionally biased region" description="Pro residues" evidence="1">
    <location>
        <begin position="165"/>
        <end position="178"/>
    </location>
</feature>
<accession>A0A833RES8</accession>
<dbReference type="AlphaFoldDB" id="A0A833RES8"/>
<feature type="region of interest" description="Disordered" evidence="1">
    <location>
        <begin position="285"/>
        <end position="305"/>
    </location>
</feature>
<dbReference type="Proteomes" id="UP000623129">
    <property type="component" value="Unassembled WGS sequence"/>
</dbReference>
<proteinExistence type="predicted"/>
<dbReference type="EMBL" id="SWLB01000003">
    <property type="protein sequence ID" value="KAF3339969.1"/>
    <property type="molecule type" value="Genomic_DNA"/>
</dbReference>
<organism evidence="2 3">
    <name type="scientific">Carex littledalei</name>
    <dbReference type="NCBI Taxonomy" id="544730"/>
    <lineage>
        <taxon>Eukaryota</taxon>
        <taxon>Viridiplantae</taxon>
        <taxon>Streptophyta</taxon>
        <taxon>Embryophyta</taxon>
        <taxon>Tracheophyta</taxon>
        <taxon>Spermatophyta</taxon>
        <taxon>Magnoliopsida</taxon>
        <taxon>Liliopsida</taxon>
        <taxon>Poales</taxon>
        <taxon>Cyperaceae</taxon>
        <taxon>Cyperoideae</taxon>
        <taxon>Cariceae</taxon>
        <taxon>Carex</taxon>
        <taxon>Carex subgen. Euthyceras</taxon>
    </lineage>
</organism>
<feature type="region of interest" description="Disordered" evidence="1">
    <location>
        <begin position="159"/>
        <end position="193"/>
    </location>
</feature>
<name>A0A833RES8_9POAL</name>
<dbReference type="OrthoDB" id="10255969at2759"/>